<dbReference type="Proteomes" id="UP001219037">
    <property type="component" value="Chromosome"/>
</dbReference>
<dbReference type="Gene3D" id="3.40.50.300">
    <property type="entry name" value="P-loop containing nucleotide triphosphate hydrolases"/>
    <property type="match status" value="2"/>
</dbReference>
<dbReference type="InterPro" id="IPR015856">
    <property type="entry name" value="ABC_transpr_CbiO/EcfA_su"/>
</dbReference>
<dbReference type="PANTHER" id="PTHR43553">
    <property type="entry name" value="HEAVY METAL TRANSPORTER"/>
    <property type="match status" value="1"/>
</dbReference>
<keyword evidence="8" id="KW-0472">Membrane</keyword>
<protein>
    <submittedName>
        <fullName evidence="10">ATP-binding cassette domain-containing protein</fullName>
    </submittedName>
</protein>
<dbReference type="PROSITE" id="PS00211">
    <property type="entry name" value="ABC_TRANSPORTER_1"/>
    <property type="match status" value="1"/>
</dbReference>
<dbReference type="Pfam" id="PF00005">
    <property type="entry name" value="ABC_tran"/>
    <property type="match status" value="2"/>
</dbReference>
<evidence type="ECO:0000313" key="11">
    <source>
        <dbReference type="Proteomes" id="UP001219037"/>
    </source>
</evidence>
<dbReference type="InterPro" id="IPR003439">
    <property type="entry name" value="ABC_transporter-like_ATP-bd"/>
</dbReference>
<dbReference type="InterPro" id="IPR017871">
    <property type="entry name" value="ABC_transporter-like_CS"/>
</dbReference>
<dbReference type="EMBL" id="CP121252">
    <property type="protein sequence ID" value="WFP16937.1"/>
    <property type="molecule type" value="Genomic_DNA"/>
</dbReference>
<organism evidence="10 11">
    <name type="scientific">Citricoccus muralis</name>
    <dbReference type="NCBI Taxonomy" id="169134"/>
    <lineage>
        <taxon>Bacteria</taxon>
        <taxon>Bacillati</taxon>
        <taxon>Actinomycetota</taxon>
        <taxon>Actinomycetes</taxon>
        <taxon>Micrococcales</taxon>
        <taxon>Micrococcaceae</taxon>
        <taxon>Citricoccus</taxon>
    </lineage>
</organism>
<evidence type="ECO:0000256" key="8">
    <source>
        <dbReference type="ARBA" id="ARBA00023136"/>
    </source>
</evidence>
<keyword evidence="6 10" id="KW-0067">ATP-binding</keyword>
<feature type="domain" description="ABC transporter" evidence="9">
    <location>
        <begin position="271"/>
        <end position="480"/>
    </location>
</feature>
<sequence>MENLVELRGFTAVDPRSGRVLLEDIDLSVAPGERVLLLGASGAGKSTLLDAIRGVVPHSVPLDVSGECLVNGAPVLGSTVAELTRMIGTVPQDPHASICLPTVEDEIALTLENHGMKPGQIGWRIAEVLDEVGAGHLKDQRTRTLSGGWLQRIATVAALAARPRLVLADEPTSMLDGAGVAQVMELLTRLTGDDGALILVEHRLNELAEESGGPGLPPRTVVMEAGRILADGPTDQLLQEHADRLDAGGVWVPGATIGTFPEAQPAPSELLRATGLTVKPDPHDPEILPVFGGLDLTVRAGERVVVRGPNGSGKTTLLTALAGLVPLRPGRAGGNSGELTGVVPVMVFQNPEHQFLAHTVRDELGDDDHGAELARLFGLEHLLELSPFRLSGGEQRRLSVALGLLAVRRRDEPTVLLADEPTFGLDRASTVAVMTELAAYAASGGAVVVVTHDDDLTAAWASRVLRLPGVDVSQDTGVRS</sequence>
<dbReference type="InterPro" id="IPR027417">
    <property type="entry name" value="P-loop_NTPase"/>
</dbReference>
<comment type="similarity">
    <text evidence="2">Belongs to the ABC transporter superfamily.</text>
</comment>
<keyword evidence="4" id="KW-1003">Cell membrane</keyword>
<evidence type="ECO:0000256" key="4">
    <source>
        <dbReference type="ARBA" id="ARBA00022475"/>
    </source>
</evidence>
<dbReference type="InterPro" id="IPR050095">
    <property type="entry name" value="ECF_ABC_transporter_ATP-bd"/>
</dbReference>
<evidence type="ECO:0000256" key="1">
    <source>
        <dbReference type="ARBA" id="ARBA00004202"/>
    </source>
</evidence>
<keyword evidence="5" id="KW-0547">Nucleotide-binding</keyword>
<evidence type="ECO:0000256" key="2">
    <source>
        <dbReference type="ARBA" id="ARBA00005417"/>
    </source>
</evidence>
<accession>A0ABY8H8K1</accession>
<evidence type="ECO:0000256" key="6">
    <source>
        <dbReference type="ARBA" id="ARBA00022840"/>
    </source>
</evidence>
<dbReference type="SMART" id="SM00382">
    <property type="entry name" value="AAA"/>
    <property type="match status" value="2"/>
</dbReference>
<dbReference type="PROSITE" id="PS50893">
    <property type="entry name" value="ABC_TRANSPORTER_2"/>
    <property type="match status" value="2"/>
</dbReference>
<gene>
    <name evidence="10" type="ORF">P8192_02090</name>
</gene>
<dbReference type="RefSeq" id="WP_278158090.1">
    <property type="nucleotide sequence ID" value="NZ_CP121252.1"/>
</dbReference>
<dbReference type="GO" id="GO:0005524">
    <property type="term" value="F:ATP binding"/>
    <property type="evidence" value="ECO:0007669"/>
    <property type="project" value="UniProtKB-KW"/>
</dbReference>
<dbReference type="InterPro" id="IPR003593">
    <property type="entry name" value="AAA+_ATPase"/>
</dbReference>
<dbReference type="CDD" id="cd03225">
    <property type="entry name" value="ABC_cobalt_CbiO_domain1"/>
    <property type="match status" value="2"/>
</dbReference>
<keyword evidence="7" id="KW-1278">Translocase</keyword>
<feature type="domain" description="ABC transporter" evidence="9">
    <location>
        <begin position="5"/>
        <end position="250"/>
    </location>
</feature>
<proteinExistence type="inferred from homology"/>
<evidence type="ECO:0000256" key="7">
    <source>
        <dbReference type="ARBA" id="ARBA00022967"/>
    </source>
</evidence>
<keyword evidence="11" id="KW-1185">Reference proteome</keyword>
<keyword evidence="3" id="KW-0813">Transport</keyword>
<dbReference type="PANTHER" id="PTHR43553:SF27">
    <property type="entry name" value="ENERGY-COUPLING FACTOR TRANSPORTER ATP-BINDING PROTEIN ECFA2"/>
    <property type="match status" value="1"/>
</dbReference>
<comment type="subcellular location">
    <subcellularLocation>
        <location evidence="1">Cell membrane</location>
        <topology evidence="1">Peripheral membrane protein</topology>
    </subcellularLocation>
</comment>
<evidence type="ECO:0000313" key="10">
    <source>
        <dbReference type="EMBL" id="WFP16937.1"/>
    </source>
</evidence>
<reference evidence="10 11" key="1">
    <citation type="submission" date="2023-04" db="EMBL/GenBank/DDBJ databases">
        <title>Funneling lignin-derived compounds into biodiesel using alkali-halophilic Citricoccus sp. P2.</title>
        <authorList>
            <person name="Luo C.-B."/>
        </authorList>
    </citation>
    <scope>NUCLEOTIDE SEQUENCE [LARGE SCALE GENOMIC DNA]</scope>
    <source>
        <strain evidence="10 11">P2</strain>
    </source>
</reference>
<name>A0ABY8H8K1_9MICC</name>
<evidence type="ECO:0000256" key="5">
    <source>
        <dbReference type="ARBA" id="ARBA00022741"/>
    </source>
</evidence>
<evidence type="ECO:0000259" key="9">
    <source>
        <dbReference type="PROSITE" id="PS50893"/>
    </source>
</evidence>
<dbReference type="SUPFAM" id="SSF52540">
    <property type="entry name" value="P-loop containing nucleoside triphosphate hydrolases"/>
    <property type="match status" value="2"/>
</dbReference>
<evidence type="ECO:0000256" key="3">
    <source>
        <dbReference type="ARBA" id="ARBA00022448"/>
    </source>
</evidence>